<keyword evidence="1" id="KW-0732">Signal</keyword>
<dbReference type="EMBL" id="JANSUY010000013">
    <property type="protein sequence ID" value="MCR9016169.1"/>
    <property type="molecule type" value="Genomic_DNA"/>
</dbReference>
<dbReference type="Proteomes" id="UP001142175">
    <property type="component" value="Unassembled WGS sequence"/>
</dbReference>
<feature type="signal peptide" evidence="1">
    <location>
        <begin position="1"/>
        <end position="21"/>
    </location>
</feature>
<dbReference type="AlphaFoldDB" id="A0A9X2PAP7"/>
<dbReference type="RefSeq" id="WP_258424022.1">
    <property type="nucleotide sequence ID" value="NZ_JANSUY010000013.1"/>
</dbReference>
<sequence>MKKLISLTFCLAFLGLANSFSQTINDIPIKEIDIEYIQIVGSGNFRVGKVGVRIDFGNENKYLSTKEIRIKDENGDLLEFNSMIDALNFLSKNGYEFIDSYTIPHDYNDTCYYILKKRDIRR</sequence>
<reference evidence="2" key="1">
    <citation type="submission" date="2022-08" db="EMBL/GenBank/DDBJ databases">
        <authorList>
            <person name="Zhang D."/>
        </authorList>
    </citation>
    <scope>NUCLEOTIDE SEQUENCE</scope>
    <source>
        <strain evidence="2">XJ19-11</strain>
    </source>
</reference>
<evidence type="ECO:0000313" key="3">
    <source>
        <dbReference type="Proteomes" id="UP001142175"/>
    </source>
</evidence>
<evidence type="ECO:0000256" key="1">
    <source>
        <dbReference type="SAM" id="SignalP"/>
    </source>
</evidence>
<protein>
    <submittedName>
        <fullName evidence="2">Uncharacterized protein</fullName>
    </submittedName>
</protein>
<organism evidence="2 3">
    <name type="scientific">Aquiflexum gelatinilyticum</name>
    <dbReference type="NCBI Taxonomy" id="2961943"/>
    <lineage>
        <taxon>Bacteria</taxon>
        <taxon>Pseudomonadati</taxon>
        <taxon>Bacteroidota</taxon>
        <taxon>Cytophagia</taxon>
        <taxon>Cytophagales</taxon>
        <taxon>Cyclobacteriaceae</taxon>
        <taxon>Aquiflexum</taxon>
    </lineage>
</organism>
<accession>A0A9X2PAP7</accession>
<proteinExistence type="predicted"/>
<name>A0A9X2PAP7_9BACT</name>
<evidence type="ECO:0000313" key="2">
    <source>
        <dbReference type="EMBL" id="MCR9016169.1"/>
    </source>
</evidence>
<feature type="chain" id="PRO_5040862580" evidence="1">
    <location>
        <begin position="22"/>
        <end position="122"/>
    </location>
</feature>
<gene>
    <name evidence="2" type="ORF">NU887_14085</name>
</gene>
<comment type="caution">
    <text evidence="2">The sequence shown here is derived from an EMBL/GenBank/DDBJ whole genome shotgun (WGS) entry which is preliminary data.</text>
</comment>
<keyword evidence="3" id="KW-1185">Reference proteome</keyword>